<accession>A0A2X3KK96</accession>
<keyword evidence="1" id="KW-0812">Transmembrane</keyword>
<sequence>MGGYHSVVIGTWVNMATVLVGGSLGWALGARVPSRVREGATIGVGLATVVLGLRLALGTGNILVLMLSVILGGALGAALRVGERIERGTQRVERLFRGRPLGEGFLAASLLFCVGPMALLGAIQDGLYGDWSLLAAKSILDGISSLTLAAALGPGVLLSLVVILAYQGGLTVAASLLSSHLAGFSPQAPAAVELSAAGGAVVLALGITLLRLREFKVADLLPALALAPLLAWVASVL</sequence>
<gene>
    <name evidence="2" type="ORF">BARAN1_1037</name>
</gene>
<keyword evidence="3" id="KW-1185">Reference proteome</keyword>
<dbReference type="PANTHER" id="PTHR36111:SF2">
    <property type="entry name" value="INNER MEMBRANE PROTEIN"/>
    <property type="match status" value="1"/>
</dbReference>
<feature type="transmembrane region" description="Helical" evidence="1">
    <location>
        <begin position="170"/>
        <end position="188"/>
    </location>
</feature>
<keyword evidence="1" id="KW-0472">Membrane</keyword>
<reference evidence="3" key="1">
    <citation type="submission" date="2018-05" db="EMBL/GenBank/DDBJ databases">
        <authorList>
            <person name="Hao L."/>
        </authorList>
    </citation>
    <scope>NUCLEOTIDE SEQUENCE [LARGE SCALE GENOMIC DNA]</scope>
</reference>
<feature type="transmembrane region" description="Helical" evidence="1">
    <location>
        <begin position="40"/>
        <end position="57"/>
    </location>
</feature>
<organism evidence="2 3">
    <name type="scientific">Candidatus Bipolaricaulis anaerobius</name>
    <dbReference type="NCBI Taxonomy" id="2026885"/>
    <lineage>
        <taxon>Bacteria</taxon>
        <taxon>Candidatus Bipolaricaulota</taxon>
        <taxon>Candidatus Bipolaricaulia</taxon>
        <taxon>Candidatus Bipolaricaulales</taxon>
        <taxon>Candidatus Bipolaricaulaceae</taxon>
        <taxon>Candidatus Bipolaricaulis</taxon>
    </lineage>
</organism>
<keyword evidence="1" id="KW-1133">Transmembrane helix</keyword>
<feature type="transmembrane region" description="Helical" evidence="1">
    <location>
        <begin position="217"/>
        <end position="235"/>
    </location>
</feature>
<feature type="transmembrane region" description="Helical" evidence="1">
    <location>
        <begin position="194"/>
        <end position="210"/>
    </location>
</feature>
<name>A0A2X3KK96_9BACT</name>
<feature type="transmembrane region" description="Helical" evidence="1">
    <location>
        <begin position="103"/>
        <end position="123"/>
    </location>
</feature>
<evidence type="ECO:0000313" key="3">
    <source>
        <dbReference type="Proteomes" id="UP000249818"/>
    </source>
</evidence>
<feature type="transmembrane region" description="Helical" evidence="1">
    <location>
        <begin position="143"/>
        <end position="163"/>
    </location>
</feature>
<evidence type="ECO:0000256" key="1">
    <source>
        <dbReference type="SAM" id="Phobius"/>
    </source>
</evidence>
<dbReference type="EMBL" id="LS483254">
    <property type="protein sequence ID" value="SQD93061.1"/>
    <property type="molecule type" value="Genomic_DNA"/>
</dbReference>
<dbReference type="Proteomes" id="UP000249818">
    <property type="component" value="Chromosome BARAN1"/>
</dbReference>
<evidence type="ECO:0008006" key="4">
    <source>
        <dbReference type="Google" id="ProtNLM"/>
    </source>
</evidence>
<dbReference type="AlphaFoldDB" id="A0A2X3KK96"/>
<feature type="transmembrane region" description="Helical" evidence="1">
    <location>
        <begin position="6"/>
        <end position="28"/>
    </location>
</feature>
<dbReference type="InterPro" id="IPR007563">
    <property type="entry name" value="DUF554"/>
</dbReference>
<dbReference type="KEGG" id="bana:BARAN1_1037"/>
<protein>
    <recommendedName>
        <fullName evidence="4">DUF554 domain-containing protein</fullName>
    </recommendedName>
</protein>
<feature type="transmembrane region" description="Helical" evidence="1">
    <location>
        <begin position="63"/>
        <end position="82"/>
    </location>
</feature>
<proteinExistence type="predicted"/>
<dbReference type="Pfam" id="PF04474">
    <property type="entry name" value="DUF554"/>
    <property type="match status" value="1"/>
</dbReference>
<evidence type="ECO:0000313" key="2">
    <source>
        <dbReference type="EMBL" id="SQD93061.1"/>
    </source>
</evidence>
<dbReference type="PANTHER" id="PTHR36111">
    <property type="entry name" value="INNER MEMBRANE PROTEIN-RELATED"/>
    <property type="match status" value="1"/>
</dbReference>